<dbReference type="AlphaFoldDB" id="A0A0D2LGP2"/>
<feature type="compositionally biased region" description="Low complexity" evidence="1">
    <location>
        <begin position="125"/>
        <end position="153"/>
    </location>
</feature>
<evidence type="ECO:0000256" key="1">
    <source>
        <dbReference type="SAM" id="MobiDB-lite"/>
    </source>
</evidence>
<name>A0A0D2LGP2_HYPSF</name>
<protein>
    <recommendedName>
        <fullName evidence="5">Carbohydrate-binding module family 19 domain-containing protein</fullName>
    </recommendedName>
</protein>
<organism evidence="3 4">
    <name type="scientific">Hypholoma sublateritium (strain FD-334 SS-4)</name>
    <dbReference type="NCBI Taxonomy" id="945553"/>
    <lineage>
        <taxon>Eukaryota</taxon>
        <taxon>Fungi</taxon>
        <taxon>Dikarya</taxon>
        <taxon>Basidiomycota</taxon>
        <taxon>Agaricomycotina</taxon>
        <taxon>Agaricomycetes</taxon>
        <taxon>Agaricomycetidae</taxon>
        <taxon>Agaricales</taxon>
        <taxon>Agaricineae</taxon>
        <taxon>Strophariaceae</taxon>
        <taxon>Hypholoma</taxon>
    </lineage>
</organism>
<evidence type="ECO:0000313" key="4">
    <source>
        <dbReference type="Proteomes" id="UP000054270"/>
    </source>
</evidence>
<evidence type="ECO:0000313" key="3">
    <source>
        <dbReference type="EMBL" id="KJA26807.1"/>
    </source>
</evidence>
<dbReference type="OMA" id="NGMEAQT"/>
<dbReference type="STRING" id="945553.A0A0D2LGP2"/>
<feature type="signal peptide" evidence="2">
    <location>
        <begin position="1"/>
        <end position="25"/>
    </location>
</feature>
<evidence type="ECO:0008006" key="5">
    <source>
        <dbReference type="Google" id="ProtNLM"/>
    </source>
</evidence>
<gene>
    <name evidence="3" type="ORF">HYPSUDRAFT_84223</name>
</gene>
<dbReference type="OrthoDB" id="2802667at2759"/>
<sequence>MIMFSTQSTLAFVVCLATFARSAPAVTNATLLQSAQEAQALNAQFLTLTTSSPCGNLTAACVANAISNCENDAWVAPKGACSQGTFCFATPNLRGAGTILQCTSNKTASSIIEASGASGGITGLDTTDTSANSSTSSSTSATPTASDASDSQVTVTVTVTQPIITGTVTQTSTQTVSPDQASSIISSLIAAGGQAAPTVAAGSDDSDSADCTKTHKMSKKHGSATAMATSESTTDASATATTASASATSDAAATEAASAGAIATSSGSGY</sequence>
<dbReference type="EMBL" id="KN817526">
    <property type="protein sequence ID" value="KJA26807.1"/>
    <property type="molecule type" value="Genomic_DNA"/>
</dbReference>
<dbReference type="Proteomes" id="UP000054270">
    <property type="component" value="Unassembled WGS sequence"/>
</dbReference>
<feature type="compositionally biased region" description="Low complexity" evidence="1">
    <location>
        <begin position="223"/>
        <end position="270"/>
    </location>
</feature>
<evidence type="ECO:0000256" key="2">
    <source>
        <dbReference type="SAM" id="SignalP"/>
    </source>
</evidence>
<feature type="chain" id="PRO_5002263836" description="Carbohydrate-binding module family 19 domain-containing protein" evidence="2">
    <location>
        <begin position="26"/>
        <end position="270"/>
    </location>
</feature>
<keyword evidence="2" id="KW-0732">Signal</keyword>
<accession>A0A0D2LGP2</accession>
<proteinExistence type="predicted"/>
<feature type="region of interest" description="Disordered" evidence="1">
    <location>
        <begin position="197"/>
        <end position="270"/>
    </location>
</feature>
<keyword evidence="4" id="KW-1185">Reference proteome</keyword>
<reference evidence="4" key="1">
    <citation type="submission" date="2014-04" db="EMBL/GenBank/DDBJ databases">
        <title>Evolutionary Origins and Diversification of the Mycorrhizal Mutualists.</title>
        <authorList>
            <consortium name="DOE Joint Genome Institute"/>
            <consortium name="Mycorrhizal Genomics Consortium"/>
            <person name="Kohler A."/>
            <person name="Kuo A."/>
            <person name="Nagy L.G."/>
            <person name="Floudas D."/>
            <person name="Copeland A."/>
            <person name="Barry K.W."/>
            <person name="Cichocki N."/>
            <person name="Veneault-Fourrey C."/>
            <person name="LaButti K."/>
            <person name="Lindquist E.A."/>
            <person name="Lipzen A."/>
            <person name="Lundell T."/>
            <person name="Morin E."/>
            <person name="Murat C."/>
            <person name="Riley R."/>
            <person name="Ohm R."/>
            <person name="Sun H."/>
            <person name="Tunlid A."/>
            <person name="Henrissat B."/>
            <person name="Grigoriev I.V."/>
            <person name="Hibbett D.S."/>
            <person name="Martin F."/>
        </authorList>
    </citation>
    <scope>NUCLEOTIDE SEQUENCE [LARGE SCALE GENOMIC DNA]</scope>
    <source>
        <strain evidence="4">FD-334 SS-4</strain>
    </source>
</reference>
<feature type="region of interest" description="Disordered" evidence="1">
    <location>
        <begin position="122"/>
        <end position="153"/>
    </location>
</feature>